<dbReference type="AlphaFoldDB" id="A0AAV6UIQ8"/>
<accession>A0AAV6UIQ8</accession>
<keyword evidence="8 12" id="KW-1133">Transmembrane helix</keyword>
<dbReference type="GO" id="GO:0005921">
    <property type="term" value="C:gap junction"/>
    <property type="evidence" value="ECO:0007669"/>
    <property type="project" value="UniProtKB-SubCell"/>
</dbReference>
<feature type="transmembrane region" description="Helical" evidence="12">
    <location>
        <begin position="177"/>
        <end position="197"/>
    </location>
</feature>
<comment type="caution">
    <text evidence="13">The sequence shown here is derived from an EMBL/GenBank/DDBJ whole genome shotgun (WGS) entry which is preliminary data.</text>
</comment>
<comment type="similarity">
    <text evidence="12">Belongs to the pannexin family.</text>
</comment>
<evidence type="ECO:0000256" key="9">
    <source>
        <dbReference type="ARBA" id="ARBA00023065"/>
    </source>
</evidence>
<comment type="function">
    <text evidence="12">Structural component of the gap junctions.</text>
</comment>
<organism evidence="13 14">
    <name type="scientific">Oedothorax gibbosus</name>
    <dbReference type="NCBI Taxonomy" id="931172"/>
    <lineage>
        <taxon>Eukaryota</taxon>
        <taxon>Metazoa</taxon>
        <taxon>Ecdysozoa</taxon>
        <taxon>Arthropoda</taxon>
        <taxon>Chelicerata</taxon>
        <taxon>Arachnida</taxon>
        <taxon>Araneae</taxon>
        <taxon>Araneomorphae</taxon>
        <taxon>Entelegynae</taxon>
        <taxon>Araneoidea</taxon>
        <taxon>Linyphiidae</taxon>
        <taxon>Erigoninae</taxon>
        <taxon>Oedothorax</taxon>
    </lineage>
</organism>
<evidence type="ECO:0000256" key="10">
    <source>
        <dbReference type="ARBA" id="ARBA00023136"/>
    </source>
</evidence>
<evidence type="ECO:0000256" key="1">
    <source>
        <dbReference type="ARBA" id="ARBA00004610"/>
    </source>
</evidence>
<evidence type="ECO:0000256" key="4">
    <source>
        <dbReference type="ARBA" id="ARBA00022475"/>
    </source>
</evidence>
<dbReference type="Pfam" id="PF00876">
    <property type="entry name" value="Innexin"/>
    <property type="match status" value="1"/>
</dbReference>
<name>A0AAV6UIQ8_9ARAC</name>
<evidence type="ECO:0000256" key="3">
    <source>
        <dbReference type="ARBA" id="ARBA00022448"/>
    </source>
</evidence>
<keyword evidence="6" id="KW-0303">Gap junction</keyword>
<proteinExistence type="inferred from homology"/>
<keyword evidence="4" id="KW-1003">Cell membrane</keyword>
<reference evidence="13 14" key="1">
    <citation type="journal article" date="2022" name="Nat. Ecol. Evol.">
        <title>A masculinizing supergene underlies an exaggerated male reproductive morph in a spider.</title>
        <authorList>
            <person name="Hendrickx F."/>
            <person name="De Corte Z."/>
            <person name="Sonet G."/>
            <person name="Van Belleghem S.M."/>
            <person name="Kostlbacher S."/>
            <person name="Vangestel C."/>
        </authorList>
    </citation>
    <scope>NUCLEOTIDE SEQUENCE [LARGE SCALE GENOMIC DNA]</scope>
    <source>
        <strain evidence="13">W744_W776</strain>
    </source>
</reference>
<dbReference type="PROSITE" id="PS51013">
    <property type="entry name" value="PANNEXIN"/>
    <property type="match status" value="1"/>
</dbReference>
<dbReference type="Proteomes" id="UP000827092">
    <property type="component" value="Unassembled WGS sequence"/>
</dbReference>
<evidence type="ECO:0000256" key="6">
    <source>
        <dbReference type="ARBA" id="ARBA00022868"/>
    </source>
</evidence>
<dbReference type="GO" id="GO:0007602">
    <property type="term" value="P:phototransduction"/>
    <property type="evidence" value="ECO:0007669"/>
    <property type="project" value="TreeGrafter"/>
</dbReference>
<evidence type="ECO:0000256" key="2">
    <source>
        <dbReference type="ARBA" id="ARBA00004651"/>
    </source>
</evidence>
<evidence type="ECO:0000256" key="12">
    <source>
        <dbReference type="RuleBase" id="RU010713"/>
    </source>
</evidence>
<keyword evidence="10 12" id="KW-0472">Membrane</keyword>
<dbReference type="EMBL" id="JAFNEN010000385">
    <property type="protein sequence ID" value="KAG8184152.1"/>
    <property type="molecule type" value="Genomic_DNA"/>
</dbReference>
<keyword evidence="9 12" id="KW-0406">Ion transport</keyword>
<gene>
    <name evidence="12" type="primary">inx</name>
    <name evidence="13" type="ORF">JTE90_010194</name>
</gene>
<keyword evidence="11 12" id="KW-0407">Ion channel</keyword>
<feature type="transmembrane region" description="Helical" evidence="12">
    <location>
        <begin position="108"/>
        <end position="130"/>
    </location>
</feature>
<dbReference type="GO" id="GO:0005243">
    <property type="term" value="F:gap junction channel activity"/>
    <property type="evidence" value="ECO:0007669"/>
    <property type="project" value="TreeGrafter"/>
</dbReference>
<evidence type="ECO:0000313" key="13">
    <source>
        <dbReference type="EMBL" id="KAG8184152.1"/>
    </source>
</evidence>
<protein>
    <recommendedName>
        <fullName evidence="12">Innexin</fullName>
    </recommendedName>
</protein>
<evidence type="ECO:0000256" key="5">
    <source>
        <dbReference type="ARBA" id="ARBA00022692"/>
    </source>
</evidence>
<dbReference type="PRINTS" id="PR01262">
    <property type="entry name" value="INNEXIN"/>
</dbReference>
<feature type="transmembrane region" description="Helical" evidence="12">
    <location>
        <begin position="267"/>
        <end position="291"/>
    </location>
</feature>
<evidence type="ECO:0000256" key="8">
    <source>
        <dbReference type="ARBA" id="ARBA00022989"/>
    </source>
</evidence>
<keyword evidence="3 12" id="KW-0813">Transport</keyword>
<evidence type="ECO:0000256" key="11">
    <source>
        <dbReference type="ARBA" id="ARBA00023303"/>
    </source>
</evidence>
<evidence type="ECO:0000313" key="14">
    <source>
        <dbReference type="Proteomes" id="UP000827092"/>
    </source>
</evidence>
<keyword evidence="7" id="KW-0965">Cell junction</keyword>
<dbReference type="GO" id="GO:0034220">
    <property type="term" value="P:monoatomic ion transmembrane transport"/>
    <property type="evidence" value="ECO:0007669"/>
    <property type="project" value="UniProtKB-KW"/>
</dbReference>
<dbReference type="PANTHER" id="PTHR11893:SF41">
    <property type="entry name" value="INNEXIN INX2"/>
    <property type="match status" value="1"/>
</dbReference>
<keyword evidence="5 12" id="KW-0812">Transmembrane</keyword>
<sequence>MDKLFDSLKGVLKLQGVVTDNNVFRLHYKATVVILVAFSLLVTSRQYIGDPIDCISKDDIPNKVLNTFCWVHSTFSLESAWFKEVGVDIPYPGVDKYTPGETRVYHAYYQWVCFVLFLQAILFYVPRYFWKCMEGGRVKAMILELNNPVLPESKREGNQRLLVDYVIANFNHNNTYAALYLVAEVLNAVNVIGQMYLMDTFLGGAFSSYGTQVWKFSDWDWTLRYDPMIRVFPRLSKCTFHRYGSSGDVQRHDAMCILPINIINEKIYVFLWFWFVMLAVMSCFAVAYRIMLYVSPETRMRVLKPRASLAREEHLEIVLRKCKVGDWFIIHLLSKNLHSINFRDLMSNLSRRLEGKDYSDASSDA</sequence>
<dbReference type="InterPro" id="IPR000990">
    <property type="entry name" value="Innexin"/>
</dbReference>
<comment type="subcellular location">
    <subcellularLocation>
        <location evidence="1">Cell junction</location>
        <location evidence="1">Gap junction</location>
    </subcellularLocation>
    <subcellularLocation>
        <location evidence="2 12">Cell membrane</location>
        <topology evidence="2 12">Multi-pass membrane protein</topology>
    </subcellularLocation>
</comment>
<evidence type="ECO:0000256" key="7">
    <source>
        <dbReference type="ARBA" id="ARBA00022949"/>
    </source>
</evidence>
<keyword evidence="14" id="KW-1185">Reference proteome</keyword>
<feature type="transmembrane region" description="Helical" evidence="12">
    <location>
        <begin position="30"/>
        <end position="48"/>
    </location>
</feature>
<dbReference type="GO" id="GO:0005886">
    <property type="term" value="C:plasma membrane"/>
    <property type="evidence" value="ECO:0007669"/>
    <property type="project" value="UniProtKB-SubCell"/>
</dbReference>
<dbReference type="PANTHER" id="PTHR11893">
    <property type="entry name" value="INNEXIN"/>
    <property type="match status" value="1"/>
</dbReference>